<organism evidence="2 3">
    <name type="scientific">Cyclotella atomus</name>
    <dbReference type="NCBI Taxonomy" id="382360"/>
    <lineage>
        <taxon>Eukaryota</taxon>
        <taxon>Sar</taxon>
        <taxon>Stramenopiles</taxon>
        <taxon>Ochrophyta</taxon>
        <taxon>Bacillariophyta</taxon>
        <taxon>Coscinodiscophyceae</taxon>
        <taxon>Thalassiosirophycidae</taxon>
        <taxon>Stephanodiscales</taxon>
        <taxon>Stephanodiscaceae</taxon>
        <taxon>Cyclotella</taxon>
    </lineage>
</organism>
<protein>
    <submittedName>
        <fullName evidence="2">Uncharacterized protein</fullName>
    </submittedName>
</protein>
<keyword evidence="3" id="KW-1185">Reference proteome</keyword>
<feature type="compositionally biased region" description="Basic and acidic residues" evidence="1">
    <location>
        <begin position="149"/>
        <end position="161"/>
    </location>
</feature>
<name>A0ABD3N3P0_9STRA</name>
<evidence type="ECO:0000313" key="2">
    <source>
        <dbReference type="EMBL" id="KAL3770733.1"/>
    </source>
</evidence>
<evidence type="ECO:0000313" key="3">
    <source>
        <dbReference type="Proteomes" id="UP001530400"/>
    </source>
</evidence>
<proteinExistence type="predicted"/>
<accession>A0ABD3N3P0</accession>
<dbReference type="Proteomes" id="UP001530400">
    <property type="component" value="Unassembled WGS sequence"/>
</dbReference>
<feature type="region of interest" description="Disordered" evidence="1">
    <location>
        <begin position="137"/>
        <end position="161"/>
    </location>
</feature>
<evidence type="ECO:0000256" key="1">
    <source>
        <dbReference type="SAM" id="MobiDB-lite"/>
    </source>
</evidence>
<reference evidence="2 3" key="1">
    <citation type="submission" date="2024-10" db="EMBL/GenBank/DDBJ databases">
        <title>Updated reference genomes for cyclostephanoid diatoms.</title>
        <authorList>
            <person name="Roberts W.R."/>
            <person name="Alverson A.J."/>
        </authorList>
    </citation>
    <scope>NUCLEOTIDE SEQUENCE [LARGE SCALE GENOMIC DNA]</scope>
    <source>
        <strain evidence="2 3">AJA010-31</strain>
    </source>
</reference>
<dbReference type="AlphaFoldDB" id="A0ABD3N3P0"/>
<gene>
    <name evidence="2" type="ORF">ACHAWO_006557</name>
</gene>
<comment type="caution">
    <text evidence="2">The sequence shown here is derived from an EMBL/GenBank/DDBJ whole genome shotgun (WGS) entry which is preliminary data.</text>
</comment>
<dbReference type="EMBL" id="JALLPJ020001302">
    <property type="protein sequence ID" value="KAL3770733.1"/>
    <property type="molecule type" value="Genomic_DNA"/>
</dbReference>
<sequence length="315" mass="35784">MESTTPNIDLAERSQGHVKPRIQEIEQQVQSRAAKMDTSSDELVVYQDNHHISALAGASSLKQFESEALKRQAEHSSRISDLEGRLALFHARLAKESAERGREHAATMDECINGPLEGVMKRALGKLEGEFVRTFMDPARANGQPQVNEEGKEEKKDSDSEKLHNLVSIERRINLLEAQMNHHQHITLFHSQKRNFDSIQQQARTMLEPALTLESTKADKREGALVRRFEASAGEYTRLLAEVEASRASSLGIVKKEIDSWKIENRAEHFLSEIRQLKVMITKESDERKKQDELVLNRVNKKFERVKAEMLAIAG</sequence>